<feature type="domain" description="DUF6460" evidence="2">
    <location>
        <begin position="47"/>
        <end position="80"/>
    </location>
</feature>
<keyword evidence="4" id="KW-1185">Reference proteome</keyword>
<keyword evidence="1" id="KW-1133">Transmembrane helix</keyword>
<dbReference type="RefSeq" id="WP_169623303.1">
    <property type="nucleotide sequence ID" value="NZ_JABBNT010000001.1"/>
</dbReference>
<feature type="transmembrane region" description="Helical" evidence="1">
    <location>
        <begin position="59"/>
        <end position="82"/>
    </location>
</feature>
<evidence type="ECO:0000313" key="4">
    <source>
        <dbReference type="Proteomes" id="UP000539372"/>
    </source>
</evidence>
<evidence type="ECO:0000259" key="2">
    <source>
        <dbReference type="Pfam" id="PF20061"/>
    </source>
</evidence>
<dbReference type="AlphaFoldDB" id="A0A7Y0DY74"/>
<sequence length="90" mass="9969">MKFDLGKSLGTIVKLAVICFVVGWLLVQFDISPEAIFDNFGETVRKIYDMARGAIEWSAGYIVIGAVIVLPIWLVAVILNALKGRQRKSD</sequence>
<gene>
    <name evidence="3" type="ORF">HH303_00780</name>
</gene>
<organism evidence="3 4">
    <name type="scientific">Pacificispira spongiicola</name>
    <dbReference type="NCBI Taxonomy" id="2729598"/>
    <lineage>
        <taxon>Bacteria</taxon>
        <taxon>Pseudomonadati</taxon>
        <taxon>Pseudomonadota</taxon>
        <taxon>Alphaproteobacteria</taxon>
        <taxon>Rhodospirillales</taxon>
        <taxon>Rhodospirillaceae</taxon>
        <taxon>Pacificispira</taxon>
    </lineage>
</organism>
<keyword evidence="1" id="KW-0472">Membrane</keyword>
<proteinExistence type="predicted"/>
<evidence type="ECO:0000313" key="3">
    <source>
        <dbReference type="EMBL" id="NMM42991.1"/>
    </source>
</evidence>
<evidence type="ECO:0000256" key="1">
    <source>
        <dbReference type="SAM" id="Phobius"/>
    </source>
</evidence>
<comment type="caution">
    <text evidence="3">The sequence shown here is derived from an EMBL/GenBank/DDBJ whole genome shotgun (WGS) entry which is preliminary data.</text>
</comment>
<dbReference type="Proteomes" id="UP000539372">
    <property type="component" value="Unassembled WGS sequence"/>
</dbReference>
<dbReference type="Pfam" id="PF20061">
    <property type="entry name" value="DUF6460"/>
    <property type="match status" value="1"/>
</dbReference>
<keyword evidence="1" id="KW-0812">Transmembrane</keyword>
<accession>A0A7Y0DY74</accession>
<dbReference type="EMBL" id="JABBNT010000001">
    <property type="protein sequence ID" value="NMM42991.1"/>
    <property type="molecule type" value="Genomic_DNA"/>
</dbReference>
<protein>
    <recommendedName>
        <fullName evidence="2">DUF6460 domain-containing protein</fullName>
    </recommendedName>
</protein>
<reference evidence="3 4" key="1">
    <citation type="submission" date="2020-04" db="EMBL/GenBank/DDBJ databases">
        <title>Rhodospirillaceae bacterium KN72 isolated from deep sea.</title>
        <authorList>
            <person name="Zhang D.-C."/>
        </authorList>
    </citation>
    <scope>NUCLEOTIDE SEQUENCE [LARGE SCALE GENOMIC DNA]</scope>
    <source>
        <strain evidence="3 4">KN72</strain>
    </source>
</reference>
<name>A0A7Y0DY74_9PROT</name>
<dbReference type="InterPro" id="IPR045594">
    <property type="entry name" value="DUF6460"/>
</dbReference>
<feature type="transmembrane region" description="Helical" evidence="1">
    <location>
        <begin position="12"/>
        <end position="31"/>
    </location>
</feature>